<dbReference type="GO" id="GO:0016020">
    <property type="term" value="C:membrane"/>
    <property type="evidence" value="ECO:0007669"/>
    <property type="project" value="InterPro"/>
</dbReference>
<dbReference type="InterPro" id="IPR051560">
    <property type="entry name" value="MAM_domain-containing"/>
</dbReference>
<dbReference type="OrthoDB" id="9792152at2"/>
<dbReference type="Gene3D" id="3.40.630.40">
    <property type="entry name" value="Zn-dependent exopeptidases"/>
    <property type="match status" value="1"/>
</dbReference>
<dbReference type="InterPro" id="IPR036116">
    <property type="entry name" value="FN3_sf"/>
</dbReference>
<keyword evidence="6" id="KW-1185">Reference proteome</keyword>
<dbReference type="Pfam" id="PF00629">
    <property type="entry name" value="MAM"/>
    <property type="match status" value="2"/>
</dbReference>
<evidence type="ECO:0000256" key="2">
    <source>
        <dbReference type="SAM" id="SignalP"/>
    </source>
</evidence>
<dbReference type="SUPFAM" id="SSF49899">
    <property type="entry name" value="Concanavalin A-like lectins/glucanases"/>
    <property type="match status" value="2"/>
</dbReference>
<dbReference type="NCBIfam" id="NF038128">
    <property type="entry name" value="choice_anch_J"/>
    <property type="match status" value="1"/>
</dbReference>
<dbReference type="PROSITE" id="PS50853">
    <property type="entry name" value="FN3"/>
    <property type="match status" value="1"/>
</dbReference>
<dbReference type="RefSeq" id="WP_108115872.1">
    <property type="nucleotide sequence ID" value="NZ_QBKT01000008.1"/>
</dbReference>
<dbReference type="InterPro" id="IPR013320">
    <property type="entry name" value="ConA-like_dom_sf"/>
</dbReference>
<dbReference type="Pfam" id="PF20009">
    <property type="entry name" value="GEVED"/>
    <property type="match status" value="1"/>
</dbReference>
<dbReference type="SMART" id="SM00137">
    <property type="entry name" value="MAM"/>
    <property type="match status" value="2"/>
</dbReference>
<reference evidence="5 6" key="1">
    <citation type="submission" date="2018-04" db="EMBL/GenBank/DDBJ databases">
        <title>Genomic Encyclopedia of Archaeal and Bacterial Type Strains, Phase II (KMG-II): from individual species to whole genera.</title>
        <authorList>
            <person name="Goeker M."/>
        </authorList>
    </citation>
    <scope>NUCLEOTIDE SEQUENCE [LARGE SCALE GENOMIC DNA]</scope>
    <source>
        <strain evidence="5 6">DSM 25731</strain>
    </source>
</reference>
<feature type="chain" id="PRO_5015682007" evidence="2">
    <location>
        <begin position="20"/>
        <end position="1287"/>
    </location>
</feature>
<protein>
    <submittedName>
        <fullName evidence="5">Putative secreted protein (Por secretion system target)</fullName>
    </submittedName>
</protein>
<evidence type="ECO:0000313" key="5">
    <source>
        <dbReference type="EMBL" id="PTX59712.1"/>
    </source>
</evidence>
<evidence type="ECO:0000259" key="4">
    <source>
        <dbReference type="PROSITE" id="PS50853"/>
    </source>
</evidence>
<dbReference type="GO" id="GO:0004553">
    <property type="term" value="F:hydrolase activity, hydrolyzing O-glycosyl compounds"/>
    <property type="evidence" value="ECO:0007669"/>
    <property type="project" value="UniProtKB-ARBA"/>
</dbReference>
<dbReference type="EMBL" id="QBKT01000008">
    <property type="protein sequence ID" value="PTX59712.1"/>
    <property type="molecule type" value="Genomic_DNA"/>
</dbReference>
<organism evidence="5 6">
    <name type="scientific">Kordia periserrulae</name>
    <dbReference type="NCBI Taxonomy" id="701523"/>
    <lineage>
        <taxon>Bacteria</taxon>
        <taxon>Pseudomonadati</taxon>
        <taxon>Bacteroidota</taxon>
        <taxon>Flavobacteriia</taxon>
        <taxon>Flavobacteriales</taxon>
        <taxon>Flavobacteriaceae</taxon>
        <taxon>Kordia</taxon>
    </lineage>
</organism>
<feature type="domain" description="MAM" evidence="3">
    <location>
        <begin position="1023"/>
        <end position="1194"/>
    </location>
</feature>
<dbReference type="InterPro" id="IPR026444">
    <property type="entry name" value="Secre_tail"/>
</dbReference>
<evidence type="ECO:0000313" key="6">
    <source>
        <dbReference type="Proteomes" id="UP000244090"/>
    </source>
</evidence>
<dbReference type="PANTHER" id="PTHR23282">
    <property type="entry name" value="APICAL ENDOSOMAL GLYCOPROTEIN PRECURSOR"/>
    <property type="match status" value="1"/>
</dbReference>
<dbReference type="Pfam" id="PF16403">
    <property type="entry name" value="Bact_surface_Ig-like"/>
    <property type="match status" value="2"/>
</dbReference>
<accession>A0A2T6BUH4</accession>
<dbReference type="Pfam" id="PF18962">
    <property type="entry name" value="Por_Secre_tail"/>
    <property type="match status" value="1"/>
</dbReference>
<dbReference type="GO" id="GO:0005975">
    <property type="term" value="P:carbohydrate metabolic process"/>
    <property type="evidence" value="ECO:0007669"/>
    <property type="project" value="UniProtKB-ARBA"/>
</dbReference>
<dbReference type="InterPro" id="IPR045474">
    <property type="entry name" value="GEVED"/>
</dbReference>
<sequence length="1287" mass="138068">MKKMLHFLVLCLLATYVQAQTPGVSTYYQQTSGDTRNYIEYIPGNLPIIISAPHGGILQSGQTIGGVFYPDNDSSLPDRSCGTNERDDNTDILVREIQKEIFQLTGCYAHVIINNLHRSKLDPNREINEATCGNANAADHWNAFHNFIDQASASVEANWGKGLYIDLHGQSHSIPRIEAGYNITANELNIGDLNAANIINKSTIRNLVNNNLNNLSHEELIRGNNSLGEMFQDAAGTFYASLGHPGCGSASGYRAIPSATNNGGTSCDDTRPYTNAYFDGDYYNNRRHGSGNGTSGGVGGAGTIDGIMTEVNRRVRDLGTYNGQVYDSRPQTLVPFAKDYAAVVLNFINTHYNDFANFGYLASMYAVNGPNPSPIVTGVANGIFSAPAGLAINPSTGEIDTANSTPGDYVVTYSAGTCGYFSSSQTISIVTDISQDTEPPTAPSGLSAFNTTETTTDLMWTTSTDNVDIVGYNIYQNGTLRETIPQVTNYVVENLTPNTSYAFKLTALDSAGNESAESNEVTITTLDNVTLNYCTSQSSNVTEEYISNVQFGDINNASGAQVYSDFTNISTELVKNGQYMLTVTPTWPGTPFGEAYAAWIDYNQDGDFTDAGEQVWTQASTTASPVSTVITIPTSAPNGTTRMRISMKYNVLPTACETFNYGEVEDYTVTIVSATQDTVAPIITLLGDNPVQLFVNDTYTDAGATAIDNVDGDITDIIEVTGTVDTAVAGTYTIFYNVRDAAGNVAVEVTRTVNIVVPLDETPPSITLNGADILNLNIGDSYTELGATATDNIDGDISANISITGTVDTAVAGTYTIRYNVNDAAGNAAAEVTRTVIVEEITIGCVNGIETFPYSESFENSLGAWAQSTEDAIDWTLRSGTTPSNGTGPASASDGSFYLYVEASGNGTGYPNKQAILTSPCINLSQLTEATFSFDYHMFGTDLGTLDVEISEDEGVTWTSIWSRAGNQGDAWQSASIDISAYAGSTVQVRFNRVTGSTWRADVAIDNISILDEVIAIEGCANGITNFPYTESYENTLGAWTQSSQDDIDWTVDANGTPSGSTGPSSAVSGSYYIYVEASGNGTGYPNKQAIINSPCYDLTSEANASFSFSYHMYGANDMGTISLDISNDNATSWTTIWSETGNKGNQWNAVAVDVSEYVGQSVQFRFNRVTGGTWQADVAIDNIALNTTLAARQETSNTKETNEEATTVSLAENNLTIFPNPVKETMLHIRLDNGTPKTFAIKNVYGQTVASGKADEQIRVNQLASGIYILEVSDGHNTFTKKFIKQ</sequence>
<dbReference type="Proteomes" id="UP000244090">
    <property type="component" value="Unassembled WGS sequence"/>
</dbReference>
<dbReference type="InterPro" id="IPR003961">
    <property type="entry name" value="FN3_dom"/>
</dbReference>
<proteinExistence type="predicted"/>
<dbReference type="NCBIfam" id="TIGR04183">
    <property type="entry name" value="Por_Secre_tail"/>
    <property type="match status" value="1"/>
</dbReference>
<feature type="domain" description="Fibronectin type-III" evidence="4">
    <location>
        <begin position="442"/>
        <end position="528"/>
    </location>
</feature>
<dbReference type="InterPro" id="IPR032179">
    <property type="entry name" value="Cry22Aa_Ig-like"/>
</dbReference>
<dbReference type="PROSITE" id="PS50060">
    <property type="entry name" value="MAM_2"/>
    <property type="match status" value="2"/>
</dbReference>
<dbReference type="CDD" id="cd00063">
    <property type="entry name" value="FN3"/>
    <property type="match status" value="1"/>
</dbReference>
<dbReference type="Pfam" id="PF00041">
    <property type="entry name" value="fn3"/>
    <property type="match status" value="1"/>
</dbReference>
<gene>
    <name evidence="5" type="ORF">C8N46_10822</name>
</gene>
<dbReference type="PANTHER" id="PTHR23282:SF101">
    <property type="entry name" value="MAM DOMAIN-CONTAINING PROTEIN"/>
    <property type="match status" value="1"/>
</dbReference>
<feature type="signal peptide" evidence="2">
    <location>
        <begin position="1"/>
        <end position="19"/>
    </location>
</feature>
<evidence type="ECO:0000259" key="3">
    <source>
        <dbReference type="PROSITE" id="PS50060"/>
    </source>
</evidence>
<keyword evidence="1 2" id="KW-0732">Signal</keyword>
<evidence type="ECO:0000256" key="1">
    <source>
        <dbReference type="ARBA" id="ARBA00022729"/>
    </source>
</evidence>
<dbReference type="SUPFAM" id="SSF53187">
    <property type="entry name" value="Zn-dependent exopeptidases"/>
    <property type="match status" value="1"/>
</dbReference>
<dbReference type="SUPFAM" id="SSF49265">
    <property type="entry name" value="Fibronectin type III"/>
    <property type="match status" value="1"/>
</dbReference>
<dbReference type="Gene3D" id="2.60.120.200">
    <property type="match status" value="2"/>
</dbReference>
<dbReference type="InterPro" id="IPR013783">
    <property type="entry name" value="Ig-like_fold"/>
</dbReference>
<dbReference type="InterPro" id="IPR000998">
    <property type="entry name" value="MAM_dom"/>
</dbReference>
<feature type="domain" description="MAM" evidence="3">
    <location>
        <begin position="854"/>
        <end position="1022"/>
    </location>
</feature>
<dbReference type="SMART" id="SM00060">
    <property type="entry name" value="FN3"/>
    <property type="match status" value="1"/>
</dbReference>
<dbReference type="Gene3D" id="2.60.40.10">
    <property type="entry name" value="Immunoglobulins"/>
    <property type="match status" value="3"/>
</dbReference>
<comment type="caution">
    <text evidence="5">The sequence shown here is derived from an EMBL/GenBank/DDBJ whole genome shotgun (WGS) entry which is preliminary data.</text>
</comment>
<name>A0A2T6BUH4_9FLAO</name>
<dbReference type="CDD" id="cd06263">
    <property type="entry name" value="MAM"/>
    <property type="match status" value="2"/>
</dbReference>